<dbReference type="GO" id="GO:0005886">
    <property type="term" value="C:plasma membrane"/>
    <property type="evidence" value="ECO:0007669"/>
    <property type="project" value="UniProtKB-SubCell"/>
</dbReference>
<keyword evidence="7" id="KW-0679">Respiratory chain</keyword>
<evidence type="ECO:0000256" key="16">
    <source>
        <dbReference type="ARBA" id="ARBA00023136"/>
    </source>
</evidence>
<dbReference type="PROSITE" id="PS51296">
    <property type="entry name" value="RIESKE"/>
    <property type="match status" value="1"/>
</dbReference>
<keyword evidence="17" id="KW-1015">Disulfide bond</keyword>
<dbReference type="GO" id="GO:0046872">
    <property type="term" value="F:metal ion binding"/>
    <property type="evidence" value="ECO:0007669"/>
    <property type="project" value="UniProtKB-KW"/>
</dbReference>
<evidence type="ECO:0000256" key="19">
    <source>
        <dbReference type="ARBA" id="ARBA00032409"/>
    </source>
</evidence>
<dbReference type="OrthoDB" id="9802613at2"/>
<evidence type="ECO:0000256" key="4">
    <source>
        <dbReference type="ARBA" id="ARBA00015816"/>
    </source>
</evidence>
<accession>A0A2T0PZQ9</accession>
<feature type="transmembrane region" description="Helical" evidence="22">
    <location>
        <begin position="182"/>
        <end position="201"/>
    </location>
</feature>
<feature type="transmembrane region" description="Helical" evidence="22">
    <location>
        <begin position="113"/>
        <end position="134"/>
    </location>
</feature>
<dbReference type="Gene3D" id="2.102.10.10">
    <property type="entry name" value="Rieske [2Fe-2S] iron-sulphur domain"/>
    <property type="match status" value="1"/>
</dbReference>
<keyword evidence="14" id="KW-0408">Iron</keyword>
<evidence type="ECO:0000256" key="22">
    <source>
        <dbReference type="SAM" id="Phobius"/>
    </source>
</evidence>
<evidence type="ECO:0000259" key="23">
    <source>
        <dbReference type="PROSITE" id="PS51296"/>
    </source>
</evidence>
<dbReference type="PANTHER" id="PTHR10134">
    <property type="entry name" value="CYTOCHROME B-C1 COMPLEX SUBUNIT RIESKE, MITOCHONDRIAL"/>
    <property type="match status" value="1"/>
</dbReference>
<dbReference type="InterPro" id="IPR017941">
    <property type="entry name" value="Rieske_2Fe-2S"/>
</dbReference>
<keyword evidence="8 22" id="KW-0812">Transmembrane</keyword>
<evidence type="ECO:0000256" key="1">
    <source>
        <dbReference type="ARBA" id="ARBA00002494"/>
    </source>
</evidence>
<dbReference type="GO" id="GO:0004497">
    <property type="term" value="F:monooxygenase activity"/>
    <property type="evidence" value="ECO:0007669"/>
    <property type="project" value="UniProtKB-ARBA"/>
</dbReference>
<name>A0A2T0PZQ9_9ACTN</name>
<evidence type="ECO:0000256" key="17">
    <source>
        <dbReference type="ARBA" id="ARBA00023157"/>
    </source>
</evidence>
<evidence type="ECO:0000256" key="15">
    <source>
        <dbReference type="ARBA" id="ARBA00023014"/>
    </source>
</evidence>
<evidence type="ECO:0000256" key="5">
    <source>
        <dbReference type="ARBA" id="ARBA00022448"/>
    </source>
</evidence>
<feature type="compositionally biased region" description="Low complexity" evidence="21">
    <location>
        <begin position="29"/>
        <end position="40"/>
    </location>
</feature>
<dbReference type="GO" id="GO:0051537">
    <property type="term" value="F:2 iron, 2 sulfur cluster binding"/>
    <property type="evidence" value="ECO:0007669"/>
    <property type="project" value="UniProtKB-KW"/>
</dbReference>
<dbReference type="InterPro" id="IPR036922">
    <property type="entry name" value="Rieske_2Fe-2S_sf"/>
</dbReference>
<evidence type="ECO:0000256" key="2">
    <source>
        <dbReference type="ARBA" id="ARBA00004651"/>
    </source>
</evidence>
<organism evidence="24 25">
    <name type="scientific">Allonocardiopsis opalescens</name>
    <dbReference type="NCBI Taxonomy" id="1144618"/>
    <lineage>
        <taxon>Bacteria</taxon>
        <taxon>Bacillati</taxon>
        <taxon>Actinomycetota</taxon>
        <taxon>Actinomycetes</taxon>
        <taxon>Streptosporangiales</taxon>
        <taxon>Allonocardiopsis</taxon>
    </lineage>
</organism>
<keyword evidence="11" id="KW-0249">Electron transport</keyword>
<evidence type="ECO:0000256" key="14">
    <source>
        <dbReference type="ARBA" id="ARBA00023004"/>
    </source>
</evidence>
<comment type="cofactor">
    <cofactor evidence="20">
        <name>[2Fe-2S] cluster</name>
        <dbReference type="ChEBI" id="CHEBI:190135"/>
    </cofactor>
</comment>
<gene>
    <name evidence="24" type="ORF">CLV72_10678</name>
</gene>
<proteinExistence type="inferred from homology"/>
<dbReference type="AlphaFoldDB" id="A0A2T0PZQ9"/>
<dbReference type="InterPro" id="IPR014349">
    <property type="entry name" value="Rieske_Fe-S_prot"/>
</dbReference>
<keyword evidence="16 22" id="KW-0472">Membrane</keyword>
<evidence type="ECO:0000256" key="7">
    <source>
        <dbReference type="ARBA" id="ARBA00022660"/>
    </source>
</evidence>
<comment type="subcellular location">
    <subcellularLocation>
        <location evidence="2">Cell membrane</location>
        <topology evidence="2">Multi-pass membrane protein</topology>
    </subcellularLocation>
</comment>
<dbReference type="CDD" id="cd03467">
    <property type="entry name" value="Rieske"/>
    <property type="match status" value="1"/>
</dbReference>
<evidence type="ECO:0000313" key="24">
    <source>
        <dbReference type="EMBL" id="PRX97042.1"/>
    </source>
</evidence>
<evidence type="ECO:0000256" key="9">
    <source>
        <dbReference type="ARBA" id="ARBA00022714"/>
    </source>
</evidence>
<comment type="caution">
    <text evidence="24">The sequence shown here is derived from an EMBL/GenBank/DDBJ whole genome shotgun (WGS) entry which is preliminary data.</text>
</comment>
<comment type="similarity">
    <text evidence="3">Belongs to the Rieske iron-sulfur protein family.</text>
</comment>
<keyword evidence="5" id="KW-0813">Transport</keyword>
<dbReference type="Pfam" id="PF19297">
    <property type="entry name" value="QcrA_N"/>
    <property type="match status" value="1"/>
</dbReference>
<evidence type="ECO:0000313" key="25">
    <source>
        <dbReference type="Proteomes" id="UP000237846"/>
    </source>
</evidence>
<dbReference type="EMBL" id="PVZC01000006">
    <property type="protein sequence ID" value="PRX97042.1"/>
    <property type="molecule type" value="Genomic_DNA"/>
</dbReference>
<feature type="region of interest" description="Disordered" evidence="21">
    <location>
        <begin position="1"/>
        <end position="45"/>
    </location>
</feature>
<keyword evidence="9" id="KW-0001">2Fe-2S</keyword>
<evidence type="ECO:0000256" key="10">
    <source>
        <dbReference type="ARBA" id="ARBA00022723"/>
    </source>
</evidence>
<evidence type="ECO:0000256" key="6">
    <source>
        <dbReference type="ARBA" id="ARBA00022475"/>
    </source>
</evidence>
<feature type="transmembrane region" description="Helical" evidence="22">
    <location>
        <begin position="71"/>
        <end position="93"/>
    </location>
</feature>
<evidence type="ECO:0000256" key="8">
    <source>
        <dbReference type="ARBA" id="ARBA00022692"/>
    </source>
</evidence>
<keyword evidence="6" id="KW-1003">Cell membrane</keyword>
<evidence type="ECO:0000256" key="3">
    <source>
        <dbReference type="ARBA" id="ARBA00010651"/>
    </source>
</evidence>
<evidence type="ECO:0000256" key="21">
    <source>
        <dbReference type="SAM" id="MobiDB-lite"/>
    </source>
</evidence>
<evidence type="ECO:0000256" key="12">
    <source>
        <dbReference type="ARBA" id="ARBA00022989"/>
    </source>
</evidence>
<keyword evidence="15" id="KW-0411">Iron-sulfur</keyword>
<dbReference type="SUPFAM" id="SSF50022">
    <property type="entry name" value="ISP domain"/>
    <property type="match status" value="1"/>
</dbReference>
<keyword evidence="12 22" id="KW-1133">Transmembrane helix</keyword>
<protein>
    <recommendedName>
        <fullName evidence="4">Cytochrome bc1 complex Rieske iron-sulfur subunit</fullName>
    </recommendedName>
    <alternativeName>
        <fullName evidence="18">Cytochrome bc1 reductase complex subunit QcrA</fullName>
    </alternativeName>
    <alternativeName>
        <fullName evidence="19">Rieske iron-sulfur protein</fullName>
    </alternativeName>
</protein>
<dbReference type="Proteomes" id="UP000237846">
    <property type="component" value="Unassembled WGS sequence"/>
</dbReference>
<keyword evidence="13" id="KW-0560">Oxidoreductase</keyword>
<evidence type="ECO:0000256" key="20">
    <source>
        <dbReference type="ARBA" id="ARBA00034078"/>
    </source>
</evidence>
<reference evidence="24 25" key="1">
    <citation type="submission" date="2018-03" db="EMBL/GenBank/DDBJ databases">
        <title>Genomic Encyclopedia of Archaeal and Bacterial Type Strains, Phase II (KMG-II): from individual species to whole genera.</title>
        <authorList>
            <person name="Goeker M."/>
        </authorList>
    </citation>
    <scope>NUCLEOTIDE SEQUENCE [LARGE SCALE GENOMIC DNA]</scope>
    <source>
        <strain evidence="24 25">DSM 45601</strain>
    </source>
</reference>
<evidence type="ECO:0000256" key="11">
    <source>
        <dbReference type="ARBA" id="ARBA00022982"/>
    </source>
</evidence>
<evidence type="ECO:0000256" key="18">
    <source>
        <dbReference type="ARBA" id="ARBA00029586"/>
    </source>
</evidence>
<dbReference type="InterPro" id="IPR045603">
    <property type="entry name" value="QcrA_N"/>
</dbReference>
<dbReference type="PRINTS" id="PR00162">
    <property type="entry name" value="RIESKE"/>
</dbReference>
<sequence length="394" mass="42509">MTDTNDTNAGGGAEGPDDGPARRRRRVIGTPPATGPALAAEDPREAAEAGAAYPGMFHARPEKEQRSGERWASVAFLVAMVAGIGFFVAYFAFRIGEHAPEGSATLAARYSNFGLGLSLAIALLAIAVGMTIWVRKVMPHYEVVDERHDPPSGGERREFGDYFMKGANESGIVKRPMLRRTLLLAMVPLGLAPIVLLRDLGPNNIEVLRHTAWAPGPDGRPRRLLIEGTNQPILAAEFDSPGSIITVLPEPDPGEDGHEGHLSLTEQAKAVTLLIKMRPEELALPPERLDFTIDGIIAYSKVCTHVGCAAALYEQTTHRILCPCHQSTFDARNGGEVIFGPAGRALPMLPLAVDSEGYLVAVSDYPDAVGPSFWERGPNFWERGNEHLDPEEGS</sequence>
<dbReference type="RefSeq" id="WP_106248698.1">
    <property type="nucleotide sequence ID" value="NZ_PVZC01000006.1"/>
</dbReference>
<keyword evidence="25" id="KW-1185">Reference proteome</keyword>
<keyword evidence="10" id="KW-0479">Metal-binding</keyword>
<dbReference type="Pfam" id="PF00355">
    <property type="entry name" value="Rieske"/>
    <property type="match status" value="1"/>
</dbReference>
<dbReference type="InterPro" id="IPR005805">
    <property type="entry name" value="Rieske_Fe-S_prot_C"/>
</dbReference>
<evidence type="ECO:0000256" key="13">
    <source>
        <dbReference type="ARBA" id="ARBA00023002"/>
    </source>
</evidence>
<feature type="domain" description="Rieske" evidence="23">
    <location>
        <begin position="266"/>
        <end position="360"/>
    </location>
</feature>
<dbReference type="GO" id="GO:0016705">
    <property type="term" value="F:oxidoreductase activity, acting on paired donors, with incorporation or reduction of molecular oxygen"/>
    <property type="evidence" value="ECO:0007669"/>
    <property type="project" value="UniProtKB-ARBA"/>
</dbReference>
<comment type="function">
    <text evidence="1">Iron-sulfur subunit of the cytochrome bc1 complex, an essential component of the respiratory electron transport chain required for ATP synthesis. The bc1 complex catalyzes the oxidation of menaquinol and the reduction of cytochrome c in the respiratory chain. The bc1 complex operates through a Q-cycle mechanism that couples electron transfer to generation of the proton gradient that drives ATP synthesis.</text>
</comment>